<keyword evidence="2" id="KW-1185">Reference proteome</keyword>
<sequence length="102" mass="10569">MQRAFSVSVGSPNVEGLNIDSAPQTPATSINVLVADEFGNPVADVTSGPLVARQGSWHLLKVSAAAPVPCTADLRATFSVSITSPLGKLITTYPFTMPITCP</sequence>
<comment type="caution">
    <text evidence="1">The sequence shown here is derived from an EMBL/GenBank/DDBJ whole genome shotgun (WGS) entry which is preliminary data.</text>
</comment>
<dbReference type="OrthoDB" id="5522233at2"/>
<evidence type="ECO:0000313" key="2">
    <source>
        <dbReference type="Proteomes" id="UP000284006"/>
    </source>
</evidence>
<proteinExistence type="predicted"/>
<reference evidence="1 2" key="1">
    <citation type="submission" date="2018-09" db="EMBL/GenBank/DDBJ databases">
        <authorList>
            <person name="Zhu H."/>
        </authorList>
    </citation>
    <scope>NUCLEOTIDE SEQUENCE [LARGE SCALE GENOMIC DNA]</scope>
    <source>
        <strain evidence="1 2">K1S02-61</strain>
    </source>
</reference>
<dbReference type="Proteomes" id="UP000284006">
    <property type="component" value="Unassembled WGS sequence"/>
</dbReference>
<protein>
    <submittedName>
        <fullName evidence="1">Uncharacterized protein</fullName>
    </submittedName>
</protein>
<dbReference type="AlphaFoldDB" id="A0A418XQT2"/>
<name>A0A418XQT2_9BURK</name>
<evidence type="ECO:0000313" key="1">
    <source>
        <dbReference type="EMBL" id="RJG14836.1"/>
    </source>
</evidence>
<dbReference type="RefSeq" id="WP_119811817.1">
    <property type="nucleotide sequence ID" value="NZ_QYUP01000124.1"/>
</dbReference>
<organism evidence="1 2">
    <name type="scientific">Massilia cavernae</name>
    <dbReference type="NCBI Taxonomy" id="2320864"/>
    <lineage>
        <taxon>Bacteria</taxon>
        <taxon>Pseudomonadati</taxon>
        <taxon>Pseudomonadota</taxon>
        <taxon>Betaproteobacteria</taxon>
        <taxon>Burkholderiales</taxon>
        <taxon>Oxalobacteraceae</taxon>
        <taxon>Telluria group</taxon>
        <taxon>Massilia</taxon>
    </lineage>
</organism>
<dbReference type="EMBL" id="QYUP01000124">
    <property type="protein sequence ID" value="RJG14836.1"/>
    <property type="molecule type" value="Genomic_DNA"/>
</dbReference>
<gene>
    <name evidence="1" type="ORF">D3872_16440</name>
</gene>
<accession>A0A418XQT2</accession>